<dbReference type="Proteomes" id="UP000001628">
    <property type="component" value="Unassembled WGS sequence"/>
</dbReference>
<accession>C1GJU1</accession>
<dbReference type="VEuPathDB" id="FungiDB:PADG_07527"/>
<dbReference type="HOGENOM" id="CLU_1448139_0_0_1"/>
<name>C1GJU1_PARBD</name>
<keyword evidence="2" id="KW-1185">Reference proteome</keyword>
<evidence type="ECO:0000313" key="2">
    <source>
        <dbReference type="Proteomes" id="UP000001628"/>
    </source>
</evidence>
<reference evidence="1 2" key="1">
    <citation type="journal article" date="2011" name="PLoS Genet.">
        <title>Comparative genomic analysis of human fungal pathogens causing paracoccidioidomycosis.</title>
        <authorList>
            <person name="Desjardins C.A."/>
            <person name="Champion M.D."/>
            <person name="Holder J.W."/>
            <person name="Muszewska A."/>
            <person name="Goldberg J."/>
            <person name="Bailao A.M."/>
            <person name="Brigido M.M."/>
            <person name="Ferreira M.E."/>
            <person name="Garcia A.M."/>
            <person name="Grynberg M."/>
            <person name="Gujja S."/>
            <person name="Heiman D.I."/>
            <person name="Henn M.R."/>
            <person name="Kodira C.D."/>
            <person name="Leon-Narvaez H."/>
            <person name="Longo L.V."/>
            <person name="Ma L.J."/>
            <person name="Malavazi I."/>
            <person name="Matsuo A.L."/>
            <person name="Morais F.V."/>
            <person name="Pereira M."/>
            <person name="Rodriguez-Brito S."/>
            <person name="Sakthikumar S."/>
            <person name="Salem-Izacc S.M."/>
            <person name="Sykes S.M."/>
            <person name="Teixeira M.M."/>
            <person name="Vallejo M.C."/>
            <person name="Walter M.E."/>
            <person name="Yandava C."/>
            <person name="Young S."/>
            <person name="Zeng Q."/>
            <person name="Zucker J."/>
            <person name="Felipe M.S."/>
            <person name="Goldman G.H."/>
            <person name="Haas B.J."/>
            <person name="McEwen J.G."/>
            <person name="Nino-Vega G."/>
            <person name="Puccia R."/>
            <person name="San-Blas G."/>
            <person name="Soares C.M."/>
            <person name="Birren B.W."/>
            <person name="Cuomo C.A."/>
        </authorList>
    </citation>
    <scope>NUCLEOTIDE SEQUENCE [LARGE SCALE GENOMIC DNA]</scope>
    <source>
        <strain evidence="1 2">Pb18</strain>
    </source>
</reference>
<organism evidence="1 2">
    <name type="scientific">Paracoccidioides brasiliensis (strain Pb18)</name>
    <dbReference type="NCBI Taxonomy" id="502780"/>
    <lineage>
        <taxon>Eukaryota</taxon>
        <taxon>Fungi</taxon>
        <taxon>Dikarya</taxon>
        <taxon>Ascomycota</taxon>
        <taxon>Pezizomycotina</taxon>
        <taxon>Eurotiomycetes</taxon>
        <taxon>Eurotiomycetidae</taxon>
        <taxon>Onygenales</taxon>
        <taxon>Ajellomycetaceae</taxon>
        <taxon>Paracoccidioides</taxon>
    </lineage>
</organism>
<gene>
    <name evidence="1" type="ORF">PADG_07527</name>
</gene>
<dbReference type="RefSeq" id="XP_010762770.1">
    <property type="nucleotide sequence ID" value="XM_010764468.1"/>
</dbReference>
<proteinExistence type="predicted"/>
<dbReference type="GeneID" id="22586005"/>
<sequence length="187" mass="20332">MGLVPAPNPAYFPIRPGTWNGDNANIIPRAFLLLGWMKYFPNQIGTVLEHPFSTCNSSVPRDKLTLTSPSQKIQSNQLGLDWRGLIGGASSNSPSPPNHCRRHFPELNSSIVQTCIPFAFHCFRAEQRELRSNTTTTMRMSLSGICQTILETDDGLVGPTAPTDRCVIGPIAVKLAGLTLLGLTSPC</sequence>
<dbReference type="AlphaFoldDB" id="C1GJU1"/>
<protein>
    <submittedName>
        <fullName evidence="1">Uncharacterized protein</fullName>
    </submittedName>
</protein>
<evidence type="ECO:0000313" key="1">
    <source>
        <dbReference type="EMBL" id="EEH42707.2"/>
    </source>
</evidence>
<dbReference type="EMBL" id="KN275967">
    <property type="protein sequence ID" value="EEH42707.2"/>
    <property type="molecule type" value="Genomic_DNA"/>
</dbReference>
<dbReference type="InParanoid" id="C1GJU1"/>
<dbReference type="KEGG" id="pbn:PADG_07527"/>